<sequence>MTKDIFHRLLNHKMIRNVLILMSGSAGSQVIGILFIPIITRFYGPEAYGILGVFIACLGVLIPLSTFGFPGAIVLPKDERKAINLARLSILTSLIVFLFSFVIIFCFGEYVFNQISDGKLIDFMYLIPIGMLMGGWLDVSHQLLIRKGDFKTIASISILHSFLNYGGQALLGFLNPITKFLLVIHVASSAIRVITLNKLGMFGFFSFGFIKLPNDFKEIIYEYREFPCYRAPQMIINALSQSVPVILFASLFSPVSAGYYALTRTILNVPIRLLGNSLQNVFYPNFNDLVVNLKCCSNLLLKTMFILFLLGLVPSLIIFIYGPDIFSIAFGEKWRTSGSYAQWLTLWLYLVLITRPVVAAIPVLGLQRWYLVFEVVSIIVRCLVFIFSASFELDELSVVAIFSLSEVILHIILAVKVYMSSVSHDVKINQMKLIG</sequence>
<feature type="transmembrane region" description="Helical" evidence="6">
    <location>
        <begin position="20"/>
        <end position="44"/>
    </location>
</feature>
<feature type="transmembrane region" description="Helical" evidence="6">
    <location>
        <begin position="180"/>
        <end position="210"/>
    </location>
</feature>
<evidence type="ECO:0000256" key="6">
    <source>
        <dbReference type="SAM" id="Phobius"/>
    </source>
</evidence>
<feature type="transmembrane region" description="Helical" evidence="6">
    <location>
        <begin position="50"/>
        <end position="76"/>
    </location>
</feature>
<proteinExistence type="predicted"/>
<evidence type="ECO:0000256" key="3">
    <source>
        <dbReference type="ARBA" id="ARBA00022692"/>
    </source>
</evidence>
<feature type="transmembrane region" description="Helical" evidence="6">
    <location>
        <begin position="397"/>
        <end position="419"/>
    </location>
</feature>
<keyword evidence="8" id="KW-1185">Reference proteome</keyword>
<evidence type="ECO:0000313" key="8">
    <source>
        <dbReference type="Proteomes" id="UP000242664"/>
    </source>
</evidence>
<name>A0ABM9WU50_VIBAE</name>
<reference evidence="8" key="1">
    <citation type="submission" date="2006-10" db="EMBL/GenBank/DDBJ databases">
        <authorList>
            <person name="Heidelberg J."/>
            <person name="Sebastian Y."/>
        </authorList>
    </citation>
    <scope>NUCLEOTIDE SEQUENCE [LARGE SCALE GENOMIC DNA]</scope>
    <source>
        <strain evidence="8">EX25</strain>
    </source>
</reference>
<dbReference type="InterPro" id="IPR050833">
    <property type="entry name" value="Poly_Biosynth_Transport"/>
</dbReference>
<keyword evidence="3 6" id="KW-0812">Transmembrane</keyword>
<dbReference type="PANTHER" id="PTHR30250">
    <property type="entry name" value="PST FAMILY PREDICTED COLANIC ACID TRANSPORTER"/>
    <property type="match status" value="1"/>
</dbReference>
<keyword evidence="5 6" id="KW-0472">Membrane</keyword>
<gene>
    <name evidence="7" type="ORF">VEx25_0176</name>
</gene>
<comment type="subcellular location">
    <subcellularLocation>
        <location evidence="1">Cell membrane</location>
        <topology evidence="1">Multi-pass membrane protein</topology>
    </subcellularLocation>
</comment>
<feature type="transmembrane region" description="Helical" evidence="6">
    <location>
        <begin position="88"/>
        <end position="111"/>
    </location>
</feature>
<dbReference type="EMBL" id="DS267825">
    <property type="protein sequence ID" value="EDN56853.1"/>
    <property type="molecule type" value="Genomic_DNA"/>
</dbReference>
<keyword evidence="4 6" id="KW-1133">Transmembrane helix</keyword>
<evidence type="ECO:0000256" key="1">
    <source>
        <dbReference type="ARBA" id="ARBA00004651"/>
    </source>
</evidence>
<feature type="transmembrane region" description="Helical" evidence="6">
    <location>
        <begin position="123"/>
        <end position="140"/>
    </location>
</feature>
<evidence type="ECO:0000256" key="5">
    <source>
        <dbReference type="ARBA" id="ARBA00023136"/>
    </source>
</evidence>
<organism evidence="7 8">
    <name type="scientific">Vibrio antiquarius (strain Ex25)</name>
    <dbReference type="NCBI Taxonomy" id="150340"/>
    <lineage>
        <taxon>Bacteria</taxon>
        <taxon>Pseudomonadati</taxon>
        <taxon>Pseudomonadota</taxon>
        <taxon>Gammaproteobacteria</taxon>
        <taxon>Vibrionales</taxon>
        <taxon>Vibrionaceae</taxon>
        <taxon>Vibrio</taxon>
        <taxon>Vibrio diabolicus subgroup</taxon>
    </lineage>
</organism>
<accession>A0ABM9WU50</accession>
<evidence type="ECO:0000256" key="4">
    <source>
        <dbReference type="ARBA" id="ARBA00022989"/>
    </source>
</evidence>
<feature type="transmembrane region" description="Helical" evidence="6">
    <location>
        <begin position="299"/>
        <end position="321"/>
    </location>
</feature>
<keyword evidence="2" id="KW-1003">Cell membrane</keyword>
<evidence type="ECO:0000256" key="2">
    <source>
        <dbReference type="ARBA" id="ARBA00022475"/>
    </source>
</evidence>
<dbReference type="Pfam" id="PF13440">
    <property type="entry name" value="Polysacc_synt_3"/>
    <property type="match status" value="1"/>
</dbReference>
<evidence type="ECO:0000313" key="7">
    <source>
        <dbReference type="EMBL" id="EDN56853.1"/>
    </source>
</evidence>
<feature type="transmembrane region" description="Helical" evidence="6">
    <location>
        <begin position="341"/>
        <end position="364"/>
    </location>
</feature>
<protein>
    <submittedName>
        <fullName evidence="7">Polysaccharide biosynthesis protein</fullName>
    </submittedName>
</protein>
<dbReference type="PANTHER" id="PTHR30250:SF28">
    <property type="entry name" value="POLYSACCHARIDE BIOSYNTHESIS PROTEIN"/>
    <property type="match status" value="1"/>
</dbReference>
<dbReference type="Proteomes" id="UP000242664">
    <property type="component" value="Unassembled WGS sequence"/>
</dbReference>
<dbReference type="RefSeq" id="WP_006742487.1">
    <property type="nucleotide sequence ID" value="NZ_DS267825.1"/>
</dbReference>
<feature type="transmembrane region" description="Helical" evidence="6">
    <location>
        <begin position="371"/>
        <end position="391"/>
    </location>
</feature>